<dbReference type="InterPro" id="IPR047057">
    <property type="entry name" value="MerR_fam"/>
</dbReference>
<feature type="domain" description="HTH merR-type" evidence="2">
    <location>
        <begin position="12"/>
        <end position="82"/>
    </location>
</feature>
<evidence type="ECO:0000313" key="3">
    <source>
        <dbReference type="EMBL" id="KPQ19975.1"/>
    </source>
</evidence>
<dbReference type="PANTHER" id="PTHR30204:SF15">
    <property type="entry name" value="BLL5018 PROTEIN"/>
    <property type="match status" value="1"/>
</dbReference>
<dbReference type="eggNOG" id="COG0789">
    <property type="taxonomic scope" value="Bacteria"/>
</dbReference>
<comment type="caution">
    <text evidence="3">The sequence shown here is derived from an EMBL/GenBank/DDBJ whole genome shotgun (WGS) entry which is preliminary data.</text>
</comment>
<dbReference type="Gene3D" id="1.10.1660.10">
    <property type="match status" value="1"/>
</dbReference>
<dbReference type="PATRIC" id="fig|1305737.6.peg.610"/>
<dbReference type="Proteomes" id="UP000050421">
    <property type="component" value="Unassembled WGS sequence"/>
</dbReference>
<name>A0A0P7YVM7_9BACT</name>
<reference evidence="3 4" key="1">
    <citation type="submission" date="2015-09" db="EMBL/GenBank/DDBJ databases">
        <title>Identification and resolution of microdiversity through metagenomic sequencing of parallel consortia.</title>
        <authorList>
            <person name="Nelson W.C."/>
            <person name="Romine M.F."/>
            <person name="Lindemann S.R."/>
        </authorList>
    </citation>
    <scope>NUCLEOTIDE SEQUENCE [LARGE SCALE GENOMIC DNA]</scope>
    <source>
        <strain evidence="3">HL-49</strain>
    </source>
</reference>
<evidence type="ECO:0000259" key="2">
    <source>
        <dbReference type="PROSITE" id="PS50937"/>
    </source>
</evidence>
<gene>
    <name evidence="3" type="ORF">HLUCCX10_00750</name>
</gene>
<dbReference type="OrthoDB" id="9810140at2"/>
<dbReference type="GO" id="GO:0003700">
    <property type="term" value="F:DNA-binding transcription factor activity"/>
    <property type="evidence" value="ECO:0007669"/>
    <property type="project" value="InterPro"/>
</dbReference>
<accession>A0A0P7YVM7</accession>
<protein>
    <submittedName>
        <fullName evidence="3">MerR family transcriptional regulator</fullName>
    </submittedName>
</protein>
<dbReference type="InterPro" id="IPR000551">
    <property type="entry name" value="MerR-type_HTH_dom"/>
</dbReference>
<dbReference type="AlphaFoldDB" id="A0A0P7YVM7"/>
<dbReference type="CDD" id="cd04765">
    <property type="entry name" value="HTH_MlrA-like_sg2"/>
    <property type="match status" value="1"/>
</dbReference>
<dbReference type="InterPro" id="IPR009061">
    <property type="entry name" value="DNA-bd_dom_put_sf"/>
</dbReference>
<sequence>MPYKEKIIEKKYHSIGEVAEMFKVAPSLIRFWEGEFDIIKPKKDKRGNRRFTKDDIQKIRYVYHLVKEKGYTLDGAREVIAQGQEQGFDKVAAIQKLQEIKEFLATIRDEFHAKSGS</sequence>
<dbReference type="SMART" id="SM00422">
    <property type="entry name" value="HTH_MERR"/>
    <property type="match status" value="1"/>
</dbReference>
<dbReference type="EMBL" id="LJXT01000003">
    <property type="protein sequence ID" value="KPQ19975.1"/>
    <property type="molecule type" value="Genomic_DNA"/>
</dbReference>
<organism evidence="3 4">
    <name type="scientific">Algoriphagus marincola HL-49</name>
    <dbReference type="NCBI Taxonomy" id="1305737"/>
    <lineage>
        <taxon>Bacteria</taxon>
        <taxon>Pseudomonadati</taxon>
        <taxon>Bacteroidota</taxon>
        <taxon>Cytophagia</taxon>
        <taxon>Cytophagales</taxon>
        <taxon>Cyclobacteriaceae</taxon>
        <taxon>Algoriphagus</taxon>
    </lineage>
</organism>
<proteinExistence type="predicted"/>
<dbReference type="STRING" id="1305737.GCA_000526355_01268"/>
<dbReference type="GO" id="GO:0003677">
    <property type="term" value="F:DNA binding"/>
    <property type="evidence" value="ECO:0007669"/>
    <property type="project" value="UniProtKB-KW"/>
</dbReference>
<evidence type="ECO:0000256" key="1">
    <source>
        <dbReference type="ARBA" id="ARBA00023125"/>
    </source>
</evidence>
<dbReference type="Pfam" id="PF13411">
    <property type="entry name" value="MerR_1"/>
    <property type="match status" value="1"/>
</dbReference>
<dbReference type="PROSITE" id="PS50937">
    <property type="entry name" value="HTH_MERR_2"/>
    <property type="match status" value="1"/>
</dbReference>
<dbReference type="PANTHER" id="PTHR30204">
    <property type="entry name" value="REDOX-CYCLING DRUG-SENSING TRANSCRIPTIONAL ACTIVATOR SOXR"/>
    <property type="match status" value="1"/>
</dbReference>
<keyword evidence="1" id="KW-0238">DNA-binding</keyword>
<evidence type="ECO:0000313" key="4">
    <source>
        <dbReference type="Proteomes" id="UP000050421"/>
    </source>
</evidence>
<dbReference type="SUPFAM" id="SSF46955">
    <property type="entry name" value="Putative DNA-binding domain"/>
    <property type="match status" value="1"/>
</dbReference>